<evidence type="ECO:0000256" key="7">
    <source>
        <dbReference type="SAM" id="Phobius"/>
    </source>
</evidence>
<evidence type="ECO:0000256" key="2">
    <source>
        <dbReference type="ARBA" id="ARBA00022475"/>
    </source>
</evidence>
<dbReference type="RefSeq" id="WP_146889719.1">
    <property type="nucleotide sequence ID" value="NZ_BJXB01000032.1"/>
</dbReference>
<evidence type="ECO:0000256" key="1">
    <source>
        <dbReference type="ARBA" id="ARBA00004651"/>
    </source>
</evidence>
<keyword evidence="4" id="KW-0378">Hydrolase</keyword>
<dbReference type="SUPFAM" id="SSF48317">
    <property type="entry name" value="Acid phosphatase/Vanadium-dependent haloperoxidase"/>
    <property type="match status" value="1"/>
</dbReference>
<dbReference type="AlphaFoldDB" id="A0A511N935"/>
<reference evidence="9 10" key="1">
    <citation type="submission" date="2019-07" db="EMBL/GenBank/DDBJ databases">
        <title>Whole genome shotgun sequence of Deinococcus cellulosilyticus NBRC 106333.</title>
        <authorList>
            <person name="Hosoyama A."/>
            <person name="Uohara A."/>
            <person name="Ohji S."/>
            <person name="Ichikawa N."/>
        </authorList>
    </citation>
    <scope>NUCLEOTIDE SEQUENCE [LARGE SCALE GENOMIC DNA]</scope>
    <source>
        <strain evidence="9 10">NBRC 106333</strain>
    </source>
</reference>
<evidence type="ECO:0000313" key="9">
    <source>
        <dbReference type="EMBL" id="GEM49342.1"/>
    </source>
</evidence>
<comment type="caution">
    <text evidence="9">The sequence shown here is derived from an EMBL/GenBank/DDBJ whole genome shotgun (WGS) entry which is preliminary data.</text>
</comment>
<dbReference type="GO" id="GO:0005886">
    <property type="term" value="C:plasma membrane"/>
    <property type="evidence" value="ECO:0007669"/>
    <property type="project" value="UniProtKB-SubCell"/>
</dbReference>
<organism evidence="9 10">
    <name type="scientific">Deinococcus cellulosilyticus (strain DSM 18568 / NBRC 106333 / KACC 11606 / 5516J-15)</name>
    <dbReference type="NCBI Taxonomy" id="1223518"/>
    <lineage>
        <taxon>Bacteria</taxon>
        <taxon>Thermotogati</taxon>
        <taxon>Deinococcota</taxon>
        <taxon>Deinococci</taxon>
        <taxon>Deinococcales</taxon>
        <taxon>Deinococcaceae</taxon>
        <taxon>Deinococcus</taxon>
    </lineage>
</organism>
<accession>A0A511N935</accession>
<dbReference type="InterPro" id="IPR036938">
    <property type="entry name" value="PAP2/HPO_sf"/>
</dbReference>
<keyword evidence="2" id="KW-1003">Cell membrane</keyword>
<evidence type="ECO:0000256" key="3">
    <source>
        <dbReference type="ARBA" id="ARBA00022692"/>
    </source>
</evidence>
<keyword evidence="3 7" id="KW-0812">Transmembrane</keyword>
<feature type="transmembrane region" description="Helical" evidence="7">
    <location>
        <begin position="163"/>
        <end position="184"/>
    </location>
</feature>
<feature type="domain" description="Phosphatidic acid phosphatase type 2/haloperoxidase" evidence="8">
    <location>
        <begin position="94"/>
        <end position="205"/>
    </location>
</feature>
<keyword evidence="5 7" id="KW-1133">Transmembrane helix</keyword>
<evidence type="ECO:0000259" key="8">
    <source>
        <dbReference type="SMART" id="SM00014"/>
    </source>
</evidence>
<comment type="subcellular location">
    <subcellularLocation>
        <location evidence="1">Cell membrane</location>
        <topology evidence="1">Multi-pass membrane protein</topology>
    </subcellularLocation>
</comment>
<dbReference type="EMBL" id="BJXB01000032">
    <property type="protein sequence ID" value="GEM49342.1"/>
    <property type="molecule type" value="Genomic_DNA"/>
</dbReference>
<dbReference type="Gene3D" id="1.20.144.10">
    <property type="entry name" value="Phosphatidic acid phosphatase type 2/haloperoxidase"/>
    <property type="match status" value="1"/>
</dbReference>
<proteinExistence type="predicted"/>
<dbReference type="CDD" id="cd03392">
    <property type="entry name" value="PAP2_like_2"/>
    <property type="match status" value="1"/>
</dbReference>
<sequence>MLNWISQALKLHWKTLIFWLLGILLPLLAVGAIAEDLLDKEPFTFEEPFMRWLHSHSTPFLDALAITLGVVGSIKIIGPISVLICIFALRHRRAYGIYFLLATLGAGLLNVITKLIFDRERPNLWEKLVNEPAASFPSGHSMYSAALAASLIALLWHTRYRSSMLIVGVLFALSVGISRIYLGVHYPTDVVSGWAAGMAWALALWKVLRSRKRTNPEGAVQPAAVQSTSGQSQ</sequence>
<dbReference type="Pfam" id="PF01569">
    <property type="entry name" value="PAP2"/>
    <property type="match status" value="1"/>
</dbReference>
<protein>
    <submittedName>
        <fullName evidence="9">Phosphatidylglycerophosphatase B</fullName>
    </submittedName>
</protein>
<dbReference type="InterPro" id="IPR000326">
    <property type="entry name" value="PAP2/HPO"/>
</dbReference>
<feature type="transmembrane region" description="Helical" evidence="7">
    <location>
        <begin position="190"/>
        <end position="208"/>
    </location>
</feature>
<dbReference type="PANTHER" id="PTHR14969:SF62">
    <property type="entry name" value="DECAPRENYLPHOSPHORYL-5-PHOSPHORIBOSE PHOSPHATASE RV3807C-RELATED"/>
    <property type="match status" value="1"/>
</dbReference>
<gene>
    <name evidence="9" type="ORF">DC3_49770</name>
</gene>
<evidence type="ECO:0000256" key="4">
    <source>
        <dbReference type="ARBA" id="ARBA00022801"/>
    </source>
</evidence>
<dbReference type="OrthoDB" id="9789113at2"/>
<feature type="transmembrane region" description="Helical" evidence="7">
    <location>
        <begin position="96"/>
        <end position="117"/>
    </location>
</feature>
<evidence type="ECO:0000256" key="6">
    <source>
        <dbReference type="ARBA" id="ARBA00023136"/>
    </source>
</evidence>
<dbReference type="SMART" id="SM00014">
    <property type="entry name" value="acidPPc"/>
    <property type="match status" value="1"/>
</dbReference>
<dbReference type="Proteomes" id="UP000321306">
    <property type="component" value="Unassembled WGS sequence"/>
</dbReference>
<name>A0A511N935_DEIC1</name>
<evidence type="ECO:0000313" key="10">
    <source>
        <dbReference type="Proteomes" id="UP000321306"/>
    </source>
</evidence>
<dbReference type="PANTHER" id="PTHR14969">
    <property type="entry name" value="SPHINGOSINE-1-PHOSPHATE PHOSPHOHYDROLASE"/>
    <property type="match status" value="1"/>
</dbReference>
<dbReference type="GO" id="GO:0016787">
    <property type="term" value="F:hydrolase activity"/>
    <property type="evidence" value="ECO:0007669"/>
    <property type="project" value="UniProtKB-KW"/>
</dbReference>
<evidence type="ECO:0000256" key="5">
    <source>
        <dbReference type="ARBA" id="ARBA00022989"/>
    </source>
</evidence>
<feature type="transmembrane region" description="Helical" evidence="7">
    <location>
        <begin position="63"/>
        <end position="89"/>
    </location>
</feature>
<feature type="transmembrane region" description="Helical" evidence="7">
    <location>
        <begin position="137"/>
        <end position="156"/>
    </location>
</feature>
<keyword evidence="6 7" id="KW-0472">Membrane</keyword>
<keyword evidence="10" id="KW-1185">Reference proteome</keyword>